<dbReference type="Proteomes" id="UP001604336">
    <property type="component" value="Unassembled WGS sequence"/>
</dbReference>
<proteinExistence type="predicted"/>
<evidence type="ECO:0000313" key="3">
    <source>
        <dbReference type="Proteomes" id="UP001604336"/>
    </source>
</evidence>
<feature type="compositionally biased region" description="Basic and acidic residues" evidence="1">
    <location>
        <begin position="84"/>
        <end position="94"/>
    </location>
</feature>
<dbReference type="AlphaFoldDB" id="A0ABD1V7M4"/>
<accession>A0ABD1V7M4</accession>
<protein>
    <submittedName>
        <fullName evidence="2">Uncharacterized protein</fullName>
    </submittedName>
</protein>
<comment type="caution">
    <text evidence="2">The sequence shown here is derived from an EMBL/GenBank/DDBJ whole genome shotgun (WGS) entry which is preliminary data.</text>
</comment>
<feature type="compositionally biased region" description="Polar residues" evidence="1">
    <location>
        <begin position="10"/>
        <end position="26"/>
    </location>
</feature>
<evidence type="ECO:0000313" key="2">
    <source>
        <dbReference type="EMBL" id="KAL2532563.1"/>
    </source>
</evidence>
<feature type="region of interest" description="Disordered" evidence="1">
    <location>
        <begin position="81"/>
        <end position="100"/>
    </location>
</feature>
<organism evidence="2 3">
    <name type="scientific">Abeliophyllum distichum</name>
    <dbReference type="NCBI Taxonomy" id="126358"/>
    <lineage>
        <taxon>Eukaryota</taxon>
        <taxon>Viridiplantae</taxon>
        <taxon>Streptophyta</taxon>
        <taxon>Embryophyta</taxon>
        <taxon>Tracheophyta</taxon>
        <taxon>Spermatophyta</taxon>
        <taxon>Magnoliopsida</taxon>
        <taxon>eudicotyledons</taxon>
        <taxon>Gunneridae</taxon>
        <taxon>Pentapetalae</taxon>
        <taxon>asterids</taxon>
        <taxon>lamiids</taxon>
        <taxon>Lamiales</taxon>
        <taxon>Oleaceae</taxon>
        <taxon>Forsythieae</taxon>
        <taxon>Abeliophyllum</taxon>
    </lineage>
</organism>
<keyword evidence="3" id="KW-1185">Reference proteome</keyword>
<gene>
    <name evidence="2" type="ORF">Adt_05914</name>
</gene>
<evidence type="ECO:0000256" key="1">
    <source>
        <dbReference type="SAM" id="MobiDB-lite"/>
    </source>
</evidence>
<name>A0ABD1V7M4_9LAMI</name>
<dbReference type="EMBL" id="JBFOLK010000002">
    <property type="protein sequence ID" value="KAL2532563.1"/>
    <property type="molecule type" value="Genomic_DNA"/>
</dbReference>
<feature type="region of interest" description="Disordered" evidence="1">
    <location>
        <begin position="1"/>
        <end position="32"/>
    </location>
</feature>
<reference evidence="3" key="1">
    <citation type="submission" date="2024-07" db="EMBL/GenBank/DDBJ databases">
        <title>Two chromosome-level genome assemblies of Korean endemic species Abeliophyllum distichum and Forsythia ovata (Oleaceae).</title>
        <authorList>
            <person name="Jang H."/>
        </authorList>
    </citation>
    <scope>NUCLEOTIDE SEQUENCE [LARGE SCALE GENOMIC DNA]</scope>
</reference>
<sequence>MIRIEFEPSIRSSPMSRKENMQTTAKNAGKDDGTKRIYELSVQEIVTNGECHGLKGKMEGKTHDQLEKVPSAKDILPSSVSMEGKNEVGGKNELHNISQN</sequence>